<organism evidence="2 3">
    <name type="scientific">Leucothrix arctica</name>
    <dbReference type="NCBI Taxonomy" id="1481894"/>
    <lineage>
        <taxon>Bacteria</taxon>
        <taxon>Pseudomonadati</taxon>
        <taxon>Pseudomonadota</taxon>
        <taxon>Gammaproteobacteria</taxon>
        <taxon>Thiotrichales</taxon>
        <taxon>Thiotrichaceae</taxon>
        <taxon>Leucothrix</taxon>
    </lineage>
</organism>
<evidence type="ECO:0000313" key="2">
    <source>
        <dbReference type="EMBL" id="PWQ93555.1"/>
    </source>
</evidence>
<accession>A0A317C4I4</accession>
<evidence type="ECO:0000313" key="3">
    <source>
        <dbReference type="Proteomes" id="UP000245506"/>
    </source>
</evidence>
<sequence length="211" mass="24048">MTHVKQFLLAMLIVTIGASKAMATEEAMYRTVLKDKGFEVRLYEPHIVAETIVEGDFSGAGSKSFNRLFKYISGSNNSRQKISMTSPVSQAAESEKISMTSPVGQQKEADGRWAVSFMMPASFTMATLPEPKDPLVILKQVPERYIATVRYSGRWSEERYLYFKGKLDAWIKVNNLIVEGEPTWARYDPPFKPWFMRRNEVLVPIVKPKLK</sequence>
<dbReference type="OrthoDB" id="2156220at2"/>
<keyword evidence="1" id="KW-0732">Signal</keyword>
<dbReference type="AlphaFoldDB" id="A0A317C4I4"/>
<dbReference type="Pfam" id="PF04832">
    <property type="entry name" value="SOUL"/>
    <property type="match status" value="1"/>
</dbReference>
<dbReference type="PANTHER" id="PTHR11220:SF1">
    <property type="entry name" value="HEME-BINDING PROTEIN 2"/>
    <property type="match status" value="1"/>
</dbReference>
<feature type="signal peptide" evidence="1">
    <location>
        <begin position="1"/>
        <end position="23"/>
    </location>
</feature>
<feature type="chain" id="PRO_5016314497" evidence="1">
    <location>
        <begin position="24"/>
        <end position="211"/>
    </location>
</feature>
<name>A0A317C4I4_9GAMM</name>
<dbReference type="InterPro" id="IPR006917">
    <property type="entry name" value="SOUL_heme-bd"/>
</dbReference>
<comment type="caution">
    <text evidence="2">The sequence shown here is derived from an EMBL/GenBank/DDBJ whole genome shotgun (WGS) entry which is preliminary data.</text>
</comment>
<dbReference type="Gene3D" id="3.20.80.10">
    <property type="entry name" value="Regulatory factor, effector binding domain"/>
    <property type="match status" value="1"/>
</dbReference>
<proteinExistence type="predicted"/>
<evidence type="ECO:0000256" key="1">
    <source>
        <dbReference type="SAM" id="SignalP"/>
    </source>
</evidence>
<dbReference type="SUPFAM" id="SSF55136">
    <property type="entry name" value="Probable bacterial effector-binding domain"/>
    <property type="match status" value="1"/>
</dbReference>
<reference evidence="2 3" key="1">
    <citation type="submission" date="2018-05" db="EMBL/GenBank/DDBJ databases">
        <title>Leucothrix arctica sp. nov., isolated from Arctic seawater.</title>
        <authorList>
            <person name="Choi A."/>
            <person name="Baek K."/>
        </authorList>
    </citation>
    <scope>NUCLEOTIDE SEQUENCE [LARGE SCALE GENOMIC DNA]</scope>
    <source>
        <strain evidence="2 3">IMCC9719</strain>
    </source>
</reference>
<dbReference type="Proteomes" id="UP000245506">
    <property type="component" value="Unassembled WGS sequence"/>
</dbReference>
<dbReference type="RefSeq" id="WP_109825463.1">
    <property type="nucleotide sequence ID" value="NZ_QGKL01000042.1"/>
</dbReference>
<gene>
    <name evidence="2" type="ORF">DKT75_18220</name>
</gene>
<keyword evidence="3" id="KW-1185">Reference proteome</keyword>
<dbReference type="PANTHER" id="PTHR11220">
    <property type="entry name" value="HEME-BINDING PROTEIN-RELATED"/>
    <property type="match status" value="1"/>
</dbReference>
<dbReference type="EMBL" id="QGKL01000042">
    <property type="protein sequence ID" value="PWQ93555.1"/>
    <property type="molecule type" value="Genomic_DNA"/>
</dbReference>
<protein>
    <submittedName>
        <fullName evidence="2">Heme-binding protein</fullName>
    </submittedName>
</protein>
<dbReference type="InterPro" id="IPR011256">
    <property type="entry name" value="Reg_factor_effector_dom_sf"/>
</dbReference>